<keyword evidence="2" id="KW-0812">Transmembrane</keyword>
<evidence type="ECO:0008006" key="5">
    <source>
        <dbReference type="Google" id="ProtNLM"/>
    </source>
</evidence>
<dbReference type="Proteomes" id="UP001569904">
    <property type="component" value="Unassembled WGS sequence"/>
</dbReference>
<feature type="transmembrane region" description="Helical" evidence="2">
    <location>
        <begin position="69"/>
        <end position="88"/>
    </location>
</feature>
<reference evidence="3 4" key="1">
    <citation type="submission" date="2023-11" db="EMBL/GenBank/DDBJ databases">
        <title>Actinomadura monticuli sp. nov., isolated from volcanic ash.</title>
        <authorList>
            <person name="Lee S.D."/>
            <person name="Yang H."/>
            <person name="Kim I.S."/>
        </authorList>
    </citation>
    <scope>NUCLEOTIDE SEQUENCE [LARGE SCALE GENOMIC DNA]</scope>
    <source>
        <strain evidence="3 4">DSM 45346</strain>
    </source>
</reference>
<comment type="caution">
    <text evidence="3">The sequence shown here is derived from an EMBL/GenBank/DDBJ whole genome shotgun (WGS) entry which is preliminary data.</text>
</comment>
<evidence type="ECO:0000256" key="1">
    <source>
        <dbReference type="SAM" id="MobiDB-lite"/>
    </source>
</evidence>
<accession>A0ABV4QNW9</accession>
<sequence>MKVLYGAWTSAILVCAVAFGTLVVLEPADTADDLDQVLRVHLPWIVANFLMGWAVGVYTRSALTGPPRILAALAVPLAATVGGTVLGIPPMASALGIVLHFIETLFGVAVGLAMARGLSRVHEDLDVPDLQPGWEGFYGQALAPDTPLAELPGAPEAAQAAPPDAPAAPGAPGPPPHFGAAPGDRPA</sequence>
<feature type="transmembrane region" description="Helical" evidence="2">
    <location>
        <begin position="94"/>
        <end position="115"/>
    </location>
</feature>
<keyword evidence="4" id="KW-1185">Reference proteome</keyword>
<feature type="compositionally biased region" description="Pro residues" evidence="1">
    <location>
        <begin position="163"/>
        <end position="177"/>
    </location>
</feature>
<organism evidence="3 4">
    <name type="scientific">Actinomadura chokoriensis</name>
    <dbReference type="NCBI Taxonomy" id="454156"/>
    <lineage>
        <taxon>Bacteria</taxon>
        <taxon>Bacillati</taxon>
        <taxon>Actinomycetota</taxon>
        <taxon>Actinomycetes</taxon>
        <taxon>Streptosporangiales</taxon>
        <taxon>Thermomonosporaceae</taxon>
        <taxon>Actinomadura</taxon>
    </lineage>
</organism>
<evidence type="ECO:0000313" key="4">
    <source>
        <dbReference type="Proteomes" id="UP001569904"/>
    </source>
</evidence>
<dbReference type="RefSeq" id="WP_371938570.1">
    <property type="nucleotide sequence ID" value="NZ_JAXCEH010000001.1"/>
</dbReference>
<protein>
    <recommendedName>
        <fullName evidence="5">DUF2637 domain-containing protein</fullName>
    </recommendedName>
</protein>
<name>A0ABV4QNW9_9ACTN</name>
<feature type="transmembrane region" description="Helical" evidence="2">
    <location>
        <begin position="7"/>
        <end position="25"/>
    </location>
</feature>
<keyword evidence="2" id="KW-0472">Membrane</keyword>
<gene>
    <name evidence="3" type="ORF">SM436_01155</name>
</gene>
<evidence type="ECO:0000313" key="3">
    <source>
        <dbReference type="EMBL" id="MFA1552287.1"/>
    </source>
</evidence>
<dbReference type="EMBL" id="JAXCEH010000001">
    <property type="protein sequence ID" value="MFA1552287.1"/>
    <property type="molecule type" value="Genomic_DNA"/>
</dbReference>
<feature type="compositionally biased region" description="Low complexity" evidence="1">
    <location>
        <begin position="178"/>
        <end position="187"/>
    </location>
</feature>
<feature type="region of interest" description="Disordered" evidence="1">
    <location>
        <begin position="146"/>
        <end position="187"/>
    </location>
</feature>
<proteinExistence type="predicted"/>
<feature type="transmembrane region" description="Helical" evidence="2">
    <location>
        <begin position="37"/>
        <end position="57"/>
    </location>
</feature>
<feature type="compositionally biased region" description="Low complexity" evidence="1">
    <location>
        <begin position="147"/>
        <end position="162"/>
    </location>
</feature>
<evidence type="ECO:0000256" key="2">
    <source>
        <dbReference type="SAM" id="Phobius"/>
    </source>
</evidence>
<keyword evidence="2" id="KW-1133">Transmembrane helix</keyword>